<gene>
    <name evidence="2" type="ORF">GCM10007362_19650</name>
</gene>
<organism evidence="2 3">
    <name type="scientific">Saccharibacillus endophyticus</name>
    <dbReference type="NCBI Taxonomy" id="2060666"/>
    <lineage>
        <taxon>Bacteria</taxon>
        <taxon>Bacillati</taxon>
        <taxon>Bacillota</taxon>
        <taxon>Bacilli</taxon>
        <taxon>Bacillales</taxon>
        <taxon>Paenibacillaceae</taxon>
        <taxon>Saccharibacillus</taxon>
    </lineage>
</organism>
<dbReference type="EMBL" id="BMDD01000002">
    <property type="protein sequence ID" value="GGH76822.1"/>
    <property type="molecule type" value="Genomic_DNA"/>
</dbReference>
<accession>A0ABQ1ZU37</accession>
<keyword evidence="1" id="KW-0472">Membrane</keyword>
<dbReference type="RefSeq" id="WP_172242890.1">
    <property type="nucleotide sequence ID" value="NZ_BMDD01000002.1"/>
</dbReference>
<keyword evidence="1" id="KW-0812">Transmembrane</keyword>
<evidence type="ECO:0008006" key="4">
    <source>
        <dbReference type="Google" id="ProtNLM"/>
    </source>
</evidence>
<sequence length="91" mass="10563">MGRRATVQNSPELDEIRAEYERLWTDMQQADAKKAMRILERGRRKLSPPKLRLIEMLKPLRSRLLWAIPLGTVTAIGASYAAFIWIALWVE</sequence>
<proteinExistence type="predicted"/>
<evidence type="ECO:0000256" key="1">
    <source>
        <dbReference type="SAM" id="Phobius"/>
    </source>
</evidence>
<name>A0ABQ1ZU37_9BACL</name>
<feature type="transmembrane region" description="Helical" evidence="1">
    <location>
        <begin position="64"/>
        <end position="88"/>
    </location>
</feature>
<comment type="caution">
    <text evidence="2">The sequence shown here is derived from an EMBL/GenBank/DDBJ whole genome shotgun (WGS) entry which is preliminary data.</text>
</comment>
<reference evidence="3" key="1">
    <citation type="journal article" date="2019" name="Int. J. Syst. Evol. Microbiol.">
        <title>The Global Catalogue of Microorganisms (GCM) 10K type strain sequencing project: providing services to taxonomists for standard genome sequencing and annotation.</title>
        <authorList>
            <consortium name="The Broad Institute Genomics Platform"/>
            <consortium name="The Broad Institute Genome Sequencing Center for Infectious Disease"/>
            <person name="Wu L."/>
            <person name="Ma J."/>
        </authorList>
    </citation>
    <scope>NUCLEOTIDE SEQUENCE [LARGE SCALE GENOMIC DNA]</scope>
    <source>
        <strain evidence="3">CCM 8702</strain>
    </source>
</reference>
<keyword evidence="1" id="KW-1133">Transmembrane helix</keyword>
<evidence type="ECO:0000313" key="2">
    <source>
        <dbReference type="EMBL" id="GGH76822.1"/>
    </source>
</evidence>
<keyword evidence="3" id="KW-1185">Reference proteome</keyword>
<protein>
    <recommendedName>
        <fullName evidence="4">DUF3040 domain-containing protein</fullName>
    </recommendedName>
</protein>
<evidence type="ECO:0000313" key="3">
    <source>
        <dbReference type="Proteomes" id="UP000605427"/>
    </source>
</evidence>
<dbReference type="Proteomes" id="UP000605427">
    <property type="component" value="Unassembled WGS sequence"/>
</dbReference>